<dbReference type="EMBL" id="RJKM01000001">
    <property type="protein sequence ID" value="ROP38983.1"/>
    <property type="molecule type" value="Genomic_DNA"/>
</dbReference>
<organism evidence="1 2">
    <name type="scientific">Saccharothrix texasensis</name>
    <dbReference type="NCBI Taxonomy" id="103734"/>
    <lineage>
        <taxon>Bacteria</taxon>
        <taxon>Bacillati</taxon>
        <taxon>Actinomycetota</taxon>
        <taxon>Actinomycetes</taxon>
        <taxon>Pseudonocardiales</taxon>
        <taxon>Pseudonocardiaceae</taxon>
        <taxon>Saccharothrix</taxon>
    </lineage>
</organism>
<keyword evidence="2" id="KW-1185">Reference proteome</keyword>
<comment type="caution">
    <text evidence="1">The sequence shown here is derived from an EMBL/GenBank/DDBJ whole genome shotgun (WGS) entry which is preliminary data.</text>
</comment>
<dbReference type="Proteomes" id="UP000268727">
    <property type="component" value="Unassembled WGS sequence"/>
</dbReference>
<gene>
    <name evidence="1" type="ORF">EDD40_4351</name>
</gene>
<proteinExistence type="predicted"/>
<dbReference type="Pfam" id="PF13814">
    <property type="entry name" value="Replic_Relax"/>
    <property type="match status" value="1"/>
</dbReference>
<accession>A0A3N1H8Z0</accession>
<dbReference type="AlphaFoldDB" id="A0A3N1H8Z0"/>
<sequence length="241" mass="27573">MTTYVEREYTNSELSERDRAVVELVGRFRQLTTKQVRALNFANLASPTPADRTLKRLVERKYLARLERLLGGHRGGSAQYVYQLGRAGWKLLYRPGAYWAPRAVNLHALAVADCFVALKEAEQRAELEVISFITEPDCHQIVSQVRLTPDAYVELTAHGQKLTSWLEVDRGTEHLGVIQEKCERYWQAFRSGQWDGVFPYVLFIVPDERRKRAVHQVFQAGPAEAAELFSVCSVSEFPKFN</sequence>
<reference evidence="1 2" key="1">
    <citation type="submission" date="2018-11" db="EMBL/GenBank/DDBJ databases">
        <title>Sequencing the genomes of 1000 actinobacteria strains.</title>
        <authorList>
            <person name="Klenk H.-P."/>
        </authorList>
    </citation>
    <scope>NUCLEOTIDE SEQUENCE [LARGE SCALE GENOMIC DNA]</scope>
    <source>
        <strain evidence="1 2">DSM 44231</strain>
    </source>
</reference>
<name>A0A3N1H8Z0_9PSEU</name>
<evidence type="ECO:0000313" key="1">
    <source>
        <dbReference type="EMBL" id="ROP38983.1"/>
    </source>
</evidence>
<dbReference type="InterPro" id="IPR025855">
    <property type="entry name" value="Replic_Relax"/>
</dbReference>
<protein>
    <submittedName>
        <fullName evidence="1">Protein involved in plasmid replication-relaxation</fullName>
    </submittedName>
</protein>
<dbReference type="RefSeq" id="WP_170185158.1">
    <property type="nucleotide sequence ID" value="NZ_RJKM01000001.1"/>
</dbReference>
<evidence type="ECO:0000313" key="2">
    <source>
        <dbReference type="Proteomes" id="UP000268727"/>
    </source>
</evidence>